<dbReference type="InterPro" id="IPR011009">
    <property type="entry name" value="Kinase-like_dom_sf"/>
</dbReference>
<dbReference type="Pfam" id="PF01636">
    <property type="entry name" value="APH"/>
    <property type="match status" value="1"/>
</dbReference>
<organism evidence="2 3">
    <name type="scientific">Paenibacillus albidus</name>
    <dbReference type="NCBI Taxonomy" id="2041023"/>
    <lineage>
        <taxon>Bacteria</taxon>
        <taxon>Bacillati</taxon>
        <taxon>Bacillota</taxon>
        <taxon>Bacilli</taxon>
        <taxon>Bacillales</taxon>
        <taxon>Paenibacillaceae</taxon>
        <taxon>Paenibacillus</taxon>
    </lineage>
</organism>
<keyword evidence="3" id="KW-1185">Reference proteome</keyword>
<dbReference type="Proteomes" id="UP000637643">
    <property type="component" value="Unassembled WGS sequence"/>
</dbReference>
<dbReference type="PANTHER" id="PTHR41283">
    <property type="entry name" value="AMINOGLYCOSIDE PHOSPHOTRANSFERASE"/>
    <property type="match status" value="1"/>
</dbReference>
<comment type="caution">
    <text evidence="2">The sequence shown here is derived from an EMBL/GenBank/DDBJ whole genome shotgun (WGS) entry which is preliminary data.</text>
</comment>
<protein>
    <submittedName>
        <fullName evidence="2">Aminoglycoside phosphotransferase</fullName>
    </submittedName>
</protein>
<gene>
    <name evidence="2" type="ORF">GCM10010912_39270</name>
</gene>
<dbReference type="EMBL" id="BMKR01000017">
    <property type="protein sequence ID" value="GGF90271.1"/>
    <property type="molecule type" value="Genomic_DNA"/>
</dbReference>
<evidence type="ECO:0000259" key="1">
    <source>
        <dbReference type="Pfam" id="PF01636"/>
    </source>
</evidence>
<evidence type="ECO:0000313" key="2">
    <source>
        <dbReference type="EMBL" id="GGF90271.1"/>
    </source>
</evidence>
<reference evidence="2" key="1">
    <citation type="journal article" date="2014" name="Int. J. Syst. Evol. Microbiol.">
        <title>Complete genome sequence of Corynebacterium casei LMG S-19264T (=DSM 44701T), isolated from a smear-ripened cheese.</title>
        <authorList>
            <consortium name="US DOE Joint Genome Institute (JGI-PGF)"/>
            <person name="Walter F."/>
            <person name="Albersmeier A."/>
            <person name="Kalinowski J."/>
            <person name="Ruckert C."/>
        </authorList>
    </citation>
    <scope>NUCLEOTIDE SEQUENCE</scope>
    <source>
        <strain evidence="2">CGMCC 1.16134</strain>
    </source>
</reference>
<feature type="domain" description="Aminoglycoside phosphotransferase" evidence="1">
    <location>
        <begin position="16"/>
        <end position="244"/>
    </location>
</feature>
<reference evidence="2" key="2">
    <citation type="submission" date="2020-09" db="EMBL/GenBank/DDBJ databases">
        <authorList>
            <person name="Sun Q."/>
            <person name="Zhou Y."/>
        </authorList>
    </citation>
    <scope>NUCLEOTIDE SEQUENCE</scope>
    <source>
        <strain evidence="2">CGMCC 1.16134</strain>
    </source>
</reference>
<accession>A0A917FLQ9</accession>
<name>A0A917FLQ9_9BACL</name>
<dbReference type="RefSeq" id="WP_189027862.1">
    <property type="nucleotide sequence ID" value="NZ_BMKR01000017.1"/>
</dbReference>
<evidence type="ECO:0000313" key="3">
    <source>
        <dbReference type="Proteomes" id="UP000637643"/>
    </source>
</evidence>
<proteinExistence type="predicted"/>
<dbReference type="InterPro" id="IPR002575">
    <property type="entry name" value="Aminoglycoside_PTrfase"/>
</dbReference>
<dbReference type="Gene3D" id="3.90.1200.10">
    <property type="match status" value="1"/>
</dbReference>
<sequence>MDTITGIPGSEAWTVIQPILKGWSSDRKYFIEDKEGQKRLLRLSDRETYDRKREEYEMIQRVNPLDFPMSRAVDFGITTQGENIYMLLTWVEGRPLEECLLSFTEQEQYRLGTEAGGILKRIHSIPNYEDLSGWEDRMKQKILDKIKEYEHCPYRIPGDEAALAYVRGNIGLIVDTHKVYQHRDFHIGNLIYTSEGRIGVIDFNRSGSGDYVEEFYKLQSFDRERSLAFAQGKLDGYFGGPPPESFWKRLAVYVAFASLSSIQWAIPYGQEDIEGMQARCELALADYEQFTRVIPGWYRPFWRKD</sequence>
<dbReference type="AlphaFoldDB" id="A0A917FLQ9"/>
<dbReference type="SUPFAM" id="SSF56112">
    <property type="entry name" value="Protein kinase-like (PK-like)"/>
    <property type="match status" value="1"/>
</dbReference>
<dbReference type="PANTHER" id="PTHR41283:SF1">
    <property type="entry name" value="AMINOGLYCOSIDE PHOSPHOTRANSFERASE DOMAIN-CONTAINING PROTEIN"/>
    <property type="match status" value="1"/>
</dbReference>